<dbReference type="InterPro" id="IPR043502">
    <property type="entry name" value="DNA/RNA_pol_sf"/>
</dbReference>
<keyword evidence="2" id="KW-1185">Reference proteome</keyword>
<evidence type="ECO:0000313" key="2">
    <source>
        <dbReference type="Proteomes" id="UP001159427"/>
    </source>
</evidence>
<sequence length="440" mass="51746">MSGYNSEKPRKYIMYLDANNLYGWAMSQYLPTGGFRWMTQKQIQKVNLAAWTEDRKKGIILEVDLEYPKELHELHNDYPLAAEKMKVTKEMLSPYCKNIHEQFGISIGQVAKLIPTLSSKKNYVLHYRNLQLYLSLGLKLKKVYRVLEFDQSPWLAQYINFKTQKRMNAKNAFEKDLFKLLNNSVFGKTMENIRKRVDVRQVTDQKLSKLVSKPTFVNSKIFNEDLVVVHKLKATLTLDRPAYVGICILDLSKTLMYDFHYNYIKSRYNNKAKLLFTDTDSLCYEIETRDVYKELWEDKQLFDNSDYPKDSPYFSVENKKVIGKFKDEAAGMPIVEFIGLRSKMYSYVKDNGKNEKTAEGVRKYVIKKNITHENYKDCLLNRKQMLNSMHTIRSECHQIGSYQLNKISLSCFDDKRYILEDGITSYAYGHKNIIYRFSQG</sequence>
<accession>A0ABN8S1J7</accession>
<organism evidence="1 2">
    <name type="scientific">Porites evermanni</name>
    <dbReference type="NCBI Taxonomy" id="104178"/>
    <lineage>
        <taxon>Eukaryota</taxon>
        <taxon>Metazoa</taxon>
        <taxon>Cnidaria</taxon>
        <taxon>Anthozoa</taxon>
        <taxon>Hexacorallia</taxon>
        <taxon>Scleractinia</taxon>
        <taxon>Fungiina</taxon>
        <taxon>Poritidae</taxon>
        <taxon>Porites</taxon>
    </lineage>
</organism>
<comment type="caution">
    <text evidence="1">The sequence shown here is derived from an EMBL/GenBank/DDBJ whole genome shotgun (WGS) entry which is preliminary data.</text>
</comment>
<dbReference type="InterPro" id="IPR023211">
    <property type="entry name" value="DNA_pol_palm_dom_sf"/>
</dbReference>
<proteinExistence type="predicted"/>
<dbReference type="SUPFAM" id="SSF56672">
    <property type="entry name" value="DNA/RNA polymerases"/>
    <property type="match status" value="1"/>
</dbReference>
<protein>
    <recommendedName>
        <fullName evidence="3">DNA-directed DNA polymerase</fullName>
    </recommendedName>
</protein>
<reference evidence="1 2" key="1">
    <citation type="submission" date="2022-05" db="EMBL/GenBank/DDBJ databases">
        <authorList>
            <consortium name="Genoscope - CEA"/>
            <person name="William W."/>
        </authorList>
    </citation>
    <scope>NUCLEOTIDE SEQUENCE [LARGE SCALE GENOMIC DNA]</scope>
</reference>
<dbReference type="Gene3D" id="3.90.1600.10">
    <property type="entry name" value="Palm domain of DNA polymerase"/>
    <property type="match status" value="1"/>
</dbReference>
<gene>
    <name evidence="1" type="ORF">PEVE_00015808</name>
</gene>
<evidence type="ECO:0008006" key="3">
    <source>
        <dbReference type="Google" id="ProtNLM"/>
    </source>
</evidence>
<dbReference type="EMBL" id="CALNXI010002223">
    <property type="protein sequence ID" value="CAH3184930.1"/>
    <property type="molecule type" value="Genomic_DNA"/>
</dbReference>
<dbReference type="PANTHER" id="PTHR31511">
    <property type="entry name" value="PROTEIN CBG23764"/>
    <property type="match status" value="1"/>
</dbReference>
<dbReference type="PANTHER" id="PTHR31511:SF12">
    <property type="entry name" value="RHO TERMINATION FACTOR N-TERMINAL DOMAIN-CONTAINING PROTEIN"/>
    <property type="match status" value="1"/>
</dbReference>
<name>A0ABN8S1J7_9CNID</name>
<dbReference type="Proteomes" id="UP001159427">
    <property type="component" value="Unassembled WGS sequence"/>
</dbReference>
<evidence type="ECO:0000313" key="1">
    <source>
        <dbReference type="EMBL" id="CAH3184930.1"/>
    </source>
</evidence>